<dbReference type="OrthoDB" id="10250730at2759"/>
<comment type="subunit">
    <text evidence="2">Homodimer.</text>
</comment>
<dbReference type="SMART" id="SM00849">
    <property type="entry name" value="Lactamase_B"/>
    <property type="match status" value="1"/>
</dbReference>
<evidence type="ECO:0000256" key="2">
    <source>
        <dbReference type="ARBA" id="ARBA00011738"/>
    </source>
</evidence>
<dbReference type="Proteomes" id="UP001154078">
    <property type="component" value="Chromosome 7"/>
</dbReference>
<dbReference type="CDD" id="cd07711">
    <property type="entry name" value="MBLAC1-like_MBL-fold"/>
    <property type="match status" value="1"/>
</dbReference>
<dbReference type="Gene3D" id="3.60.15.10">
    <property type="entry name" value="Ribonuclease Z/Hydroxyacylglutathione hydrolase-like"/>
    <property type="match status" value="1"/>
</dbReference>
<evidence type="ECO:0000256" key="4">
    <source>
        <dbReference type="ARBA" id="ARBA00032988"/>
    </source>
</evidence>
<comment type="function">
    <text evidence="6">Endoribonuclease that catalyzes the hydrolysis of histone-coding pre-mRNA 3'-end. Involved in histone pre-mRNA processing during the S-phase of the cell cycle, which is required for entering/progressing through S-phase. Cleaves histone pre-mRNA at a major and a minor cleavage site after the 5'-ACCCA-3' and the 5'-ACCCACA-3' sequence, respectively, and located downstream of the stem-loop. May require the presence of the HDE element located at the histone pre-RNA 3'-end to avoid non-specific cleavage.</text>
</comment>
<dbReference type="SUPFAM" id="SSF56281">
    <property type="entry name" value="Metallo-hydrolase/oxidoreductase"/>
    <property type="match status" value="1"/>
</dbReference>
<sequence>MENVPIVLFEGYSFDENDKYYARGSCTLIKGPQNVIIDTLNAWDGDELTEKLQRYQLQPSDINYVVCTHGHSDHMGCNYLFKHAIHIVGYDVSHTDEFYDHDFKGGEEYVINGDIKVIPTPGHTSQDVSVLVCTSQGLYAITGDLFECEGDAQDENLWQENSVNVDLQRANRQKILSIADYIIPGHGPMFKVPKF</sequence>
<evidence type="ECO:0000256" key="3">
    <source>
        <dbReference type="ARBA" id="ARBA00014856"/>
    </source>
</evidence>
<evidence type="ECO:0000313" key="8">
    <source>
        <dbReference type="EMBL" id="CAH0560149.1"/>
    </source>
</evidence>
<dbReference type="PANTHER" id="PTHR23200:SF48">
    <property type="entry name" value="METALLO-BETA-LACTAMASE DOMAIN-CONTAINING PROTEIN 1"/>
    <property type="match status" value="1"/>
</dbReference>
<accession>A0A9P0FJX0</accession>
<feature type="domain" description="Metallo-beta-lactamase" evidence="7">
    <location>
        <begin position="23"/>
        <end position="186"/>
    </location>
</feature>
<evidence type="ECO:0000256" key="5">
    <source>
        <dbReference type="ARBA" id="ARBA00044690"/>
    </source>
</evidence>
<evidence type="ECO:0000259" key="7">
    <source>
        <dbReference type="SMART" id="SM00849"/>
    </source>
</evidence>
<evidence type="ECO:0000256" key="1">
    <source>
        <dbReference type="ARBA" id="ARBA00004514"/>
    </source>
</evidence>
<dbReference type="InterPro" id="IPR039344">
    <property type="entry name" value="MBLAC1"/>
</dbReference>
<comment type="subcellular location">
    <subcellularLocation>
        <location evidence="1">Cytoplasm</location>
        <location evidence="1">Cytosol</location>
    </subcellularLocation>
</comment>
<protein>
    <recommendedName>
        <fullName evidence="3">Metallo-beta-lactamase domain-containing protein 1</fullName>
    </recommendedName>
    <alternativeName>
        <fullName evidence="4">Endoribonuclease MBLAC1</fullName>
    </alternativeName>
</protein>
<gene>
    <name evidence="8" type="ORF">MELIAE_LOCUS9958</name>
</gene>
<reference evidence="8" key="1">
    <citation type="submission" date="2021-12" db="EMBL/GenBank/DDBJ databases">
        <authorList>
            <person name="King R."/>
        </authorList>
    </citation>
    <scope>NUCLEOTIDE SEQUENCE</scope>
</reference>
<proteinExistence type="predicted"/>
<dbReference type="Pfam" id="PF00753">
    <property type="entry name" value="Lactamase_B"/>
    <property type="match status" value="1"/>
</dbReference>
<dbReference type="AlphaFoldDB" id="A0A9P0FJX0"/>
<evidence type="ECO:0000256" key="6">
    <source>
        <dbReference type="ARBA" id="ARBA00045869"/>
    </source>
</evidence>
<organism evidence="8 9">
    <name type="scientific">Brassicogethes aeneus</name>
    <name type="common">Rape pollen beetle</name>
    <name type="synonym">Meligethes aeneus</name>
    <dbReference type="NCBI Taxonomy" id="1431903"/>
    <lineage>
        <taxon>Eukaryota</taxon>
        <taxon>Metazoa</taxon>
        <taxon>Ecdysozoa</taxon>
        <taxon>Arthropoda</taxon>
        <taxon>Hexapoda</taxon>
        <taxon>Insecta</taxon>
        <taxon>Pterygota</taxon>
        <taxon>Neoptera</taxon>
        <taxon>Endopterygota</taxon>
        <taxon>Coleoptera</taxon>
        <taxon>Polyphaga</taxon>
        <taxon>Cucujiformia</taxon>
        <taxon>Nitidulidae</taxon>
        <taxon>Meligethinae</taxon>
        <taxon>Brassicogethes</taxon>
    </lineage>
</organism>
<dbReference type="EMBL" id="OV121138">
    <property type="protein sequence ID" value="CAH0560149.1"/>
    <property type="molecule type" value="Genomic_DNA"/>
</dbReference>
<dbReference type="PANTHER" id="PTHR23200">
    <property type="entry name" value="METALLO-BETA-LACTAMASE DOMAIN-CONTAINING PROTEIN 1"/>
    <property type="match status" value="1"/>
</dbReference>
<dbReference type="GO" id="GO:0005829">
    <property type="term" value="C:cytosol"/>
    <property type="evidence" value="ECO:0007669"/>
    <property type="project" value="UniProtKB-SubCell"/>
</dbReference>
<keyword evidence="9" id="KW-1185">Reference proteome</keyword>
<name>A0A9P0FJX0_BRAAE</name>
<evidence type="ECO:0000313" key="9">
    <source>
        <dbReference type="Proteomes" id="UP001154078"/>
    </source>
</evidence>
<dbReference type="GO" id="GO:0031123">
    <property type="term" value="P:RNA 3'-end processing"/>
    <property type="evidence" value="ECO:0007669"/>
    <property type="project" value="UniProtKB-ARBA"/>
</dbReference>
<comment type="catalytic activity">
    <reaction evidence="5">
        <text>a ribonucleotidyl-ribonucleotide-RNA + H2O = a 3'-end ribonucleotide-RNA + a 5'-end 5'-phospho-ribonucleoside-RNA + H(+)</text>
        <dbReference type="Rhea" id="RHEA:68096"/>
        <dbReference type="Rhea" id="RHEA-COMP:15179"/>
        <dbReference type="Rhea" id="RHEA-COMP:17355"/>
        <dbReference type="Rhea" id="RHEA-COMP:17428"/>
        <dbReference type="ChEBI" id="CHEBI:15377"/>
        <dbReference type="ChEBI" id="CHEBI:15378"/>
        <dbReference type="ChEBI" id="CHEBI:74896"/>
        <dbReference type="ChEBI" id="CHEBI:138282"/>
        <dbReference type="ChEBI" id="CHEBI:173118"/>
    </reaction>
    <physiologicalReaction direction="left-to-right" evidence="5">
        <dbReference type="Rhea" id="RHEA:68097"/>
    </physiologicalReaction>
</comment>
<dbReference type="InterPro" id="IPR001279">
    <property type="entry name" value="Metallo-B-lactamas"/>
</dbReference>
<dbReference type="InterPro" id="IPR036866">
    <property type="entry name" value="RibonucZ/Hydroxyglut_hydro"/>
</dbReference>